<comment type="similarity">
    <text evidence="1">Belongs to the ABC transporter superfamily.</text>
</comment>
<dbReference type="PROSITE" id="PS50893">
    <property type="entry name" value="ABC_TRANSPORTER_2"/>
    <property type="match status" value="1"/>
</dbReference>
<dbReference type="InterPro" id="IPR027417">
    <property type="entry name" value="P-loop_NTPase"/>
</dbReference>
<dbReference type="GO" id="GO:0005524">
    <property type="term" value="F:ATP binding"/>
    <property type="evidence" value="ECO:0007669"/>
    <property type="project" value="UniProtKB-KW"/>
</dbReference>
<dbReference type="CDD" id="cd03257">
    <property type="entry name" value="ABC_NikE_OppD_transporters"/>
    <property type="match status" value="1"/>
</dbReference>
<dbReference type="NCBIfam" id="TIGR01727">
    <property type="entry name" value="oligo_HPY"/>
    <property type="match status" value="1"/>
</dbReference>
<keyword evidence="2" id="KW-0813">Transport</keyword>
<dbReference type="EMBL" id="CP114058">
    <property type="protein sequence ID" value="WAT02346.1"/>
    <property type="molecule type" value="Genomic_DNA"/>
</dbReference>
<reference evidence="6" key="1">
    <citation type="submission" date="2022-12" db="EMBL/GenBank/DDBJ databases">
        <title>Complete genome sequence of an Australian strain of Rouxiella badensis DAR84756 and resolution of the R. badensis DSM100043 and R. chamberiensis DSM28324 genomes.</title>
        <authorList>
            <person name="Paul S."/>
            <person name="Anderson P.J."/>
            <person name="Maynard G."/>
            <person name="Dyall-Smith M."/>
            <person name="Kudinha T."/>
        </authorList>
    </citation>
    <scope>NUCLEOTIDE SEQUENCE</scope>
    <source>
        <strain evidence="6">DSM 28324</strain>
    </source>
</reference>
<dbReference type="InterPro" id="IPR003593">
    <property type="entry name" value="AAA+_ATPase"/>
</dbReference>
<dbReference type="InterPro" id="IPR003439">
    <property type="entry name" value="ABC_transporter-like_ATP-bd"/>
</dbReference>
<dbReference type="Pfam" id="PF00005">
    <property type="entry name" value="ABC_tran"/>
    <property type="match status" value="1"/>
</dbReference>
<name>A0ABY7HSF7_9GAMM</name>
<evidence type="ECO:0000256" key="3">
    <source>
        <dbReference type="ARBA" id="ARBA00022741"/>
    </source>
</evidence>
<protein>
    <submittedName>
        <fullName evidence="6">ATP-binding cassette domain-containing protein</fullName>
    </submittedName>
</protein>
<dbReference type="Pfam" id="PF08352">
    <property type="entry name" value="oligo_HPY"/>
    <property type="match status" value="1"/>
</dbReference>
<evidence type="ECO:0000259" key="5">
    <source>
        <dbReference type="PROSITE" id="PS50893"/>
    </source>
</evidence>
<sequence length="378" mass="41342">MFNRHPVALPSWPARGEDLIVADNVSRHFSGARQYFTSAPRPVVRAVDNVSFCVKRGECFAIVGESGSGKSSLARLVVGLLDPTAGTVKINGVSQSTLTSKARRAMRRSVQLVLQDPRASLDPRMTVFDTLREALQVHGLHPEKDARTQRIETVIRQVGLSVQHLHRFPHELSGGQRQRAAIARAIICEPEILVLDEPVSALDVSVQAQIINLLQDLQRDLGLTYVMITHDLALVAHMADRVGVMYLGRFVEQGSVRDVCGSPRHPYTQSLMSLVPEKDPLALRDVEPQVLRGSIPSPLAIPSGCAFHTRCPRARQLALSGDVRGVVDTPEGEVPRRCAEDAPPRNRLAGGDSVAMCHFVDDPLLDSEVIVRVQPTAC</sequence>
<keyword evidence="4 6" id="KW-0067">ATP-binding</keyword>
<evidence type="ECO:0000256" key="2">
    <source>
        <dbReference type="ARBA" id="ARBA00022448"/>
    </source>
</evidence>
<evidence type="ECO:0000313" key="7">
    <source>
        <dbReference type="Proteomes" id="UP001164712"/>
    </source>
</evidence>
<gene>
    <name evidence="6" type="ORF">O1V66_06990</name>
</gene>
<evidence type="ECO:0000256" key="4">
    <source>
        <dbReference type="ARBA" id="ARBA00022840"/>
    </source>
</evidence>
<dbReference type="Proteomes" id="UP001164712">
    <property type="component" value="Chromosome"/>
</dbReference>
<proteinExistence type="inferred from homology"/>
<evidence type="ECO:0000256" key="1">
    <source>
        <dbReference type="ARBA" id="ARBA00005417"/>
    </source>
</evidence>
<dbReference type="PROSITE" id="PS00211">
    <property type="entry name" value="ABC_TRANSPORTER_1"/>
    <property type="match status" value="1"/>
</dbReference>
<accession>A0ABY7HSF7</accession>
<keyword evidence="7" id="KW-1185">Reference proteome</keyword>
<dbReference type="SUPFAM" id="SSF52540">
    <property type="entry name" value="P-loop containing nucleoside triphosphate hydrolases"/>
    <property type="match status" value="1"/>
</dbReference>
<feature type="domain" description="ABC transporter" evidence="5">
    <location>
        <begin position="20"/>
        <end position="272"/>
    </location>
</feature>
<dbReference type="InterPro" id="IPR013563">
    <property type="entry name" value="Oligopep_ABC_C"/>
</dbReference>
<dbReference type="RefSeq" id="WP_052673416.1">
    <property type="nucleotide sequence ID" value="NZ_CP114058.1"/>
</dbReference>
<keyword evidence="3" id="KW-0547">Nucleotide-binding</keyword>
<evidence type="ECO:0000313" key="6">
    <source>
        <dbReference type="EMBL" id="WAT02346.1"/>
    </source>
</evidence>
<dbReference type="SMART" id="SM00382">
    <property type="entry name" value="AAA"/>
    <property type="match status" value="1"/>
</dbReference>
<dbReference type="InterPro" id="IPR050319">
    <property type="entry name" value="ABC_transp_ATP-bind"/>
</dbReference>
<dbReference type="PANTHER" id="PTHR43776">
    <property type="entry name" value="TRANSPORT ATP-BINDING PROTEIN"/>
    <property type="match status" value="1"/>
</dbReference>
<dbReference type="Gene3D" id="3.40.50.300">
    <property type="entry name" value="P-loop containing nucleotide triphosphate hydrolases"/>
    <property type="match status" value="1"/>
</dbReference>
<dbReference type="PANTHER" id="PTHR43776:SF7">
    <property type="entry name" value="D,D-DIPEPTIDE TRANSPORT ATP-BINDING PROTEIN DDPF-RELATED"/>
    <property type="match status" value="1"/>
</dbReference>
<organism evidence="6 7">
    <name type="scientific">Rouxiella chamberiensis</name>
    <dbReference type="NCBI Taxonomy" id="1513468"/>
    <lineage>
        <taxon>Bacteria</taxon>
        <taxon>Pseudomonadati</taxon>
        <taxon>Pseudomonadota</taxon>
        <taxon>Gammaproteobacteria</taxon>
        <taxon>Enterobacterales</taxon>
        <taxon>Yersiniaceae</taxon>
        <taxon>Rouxiella</taxon>
    </lineage>
</organism>
<dbReference type="InterPro" id="IPR017871">
    <property type="entry name" value="ABC_transporter-like_CS"/>
</dbReference>